<accession>A0ABR0A9M2</accession>
<evidence type="ECO:0000313" key="3">
    <source>
        <dbReference type="EMBL" id="KAK4021822.1"/>
    </source>
</evidence>
<dbReference type="PANTHER" id="PTHR33223">
    <property type="entry name" value="CCHC-TYPE DOMAIN-CONTAINING PROTEIN"/>
    <property type="match status" value="1"/>
</dbReference>
<feature type="region of interest" description="Disordered" evidence="1">
    <location>
        <begin position="1"/>
        <end position="28"/>
    </location>
</feature>
<protein>
    <recommendedName>
        <fullName evidence="2">Paraneoplastic antigen Ma-like C-terminal domain-containing protein</fullName>
    </recommendedName>
</protein>
<comment type="caution">
    <text evidence="3">The sequence shown here is derived from an EMBL/GenBank/DDBJ whole genome shotgun (WGS) entry which is preliminary data.</text>
</comment>
<feature type="compositionally biased region" description="Polar residues" evidence="1">
    <location>
        <begin position="315"/>
        <end position="334"/>
    </location>
</feature>
<feature type="domain" description="Paraneoplastic antigen Ma-like C-terminal" evidence="2">
    <location>
        <begin position="428"/>
        <end position="534"/>
    </location>
</feature>
<organism evidence="3 4">
    <name type="scientific">Daphnia magna</name>
    <dbReference type="NCBI Taxonomy" id="35525"/>
    <lineage>
        <taxon>Eukaryota</taxon>
        <taxon>Metazoa</taxon>
        <taxon>Ecdysozoa</taxon>
        <taxon>Arthropoda</taxon>
        <taxon>Crustacea</taxon>
        <taxon>Branchiopoda</taxon>
        <taxon>Diplostraca</taxon>
        <taxon>Cladocera</taxon>
        <taxon>Anomopoda</taxon>
        <taxon>Daphniidae</taxon>
        <taxon>Daphnia</taxon>
    </lineage>
</organism>
<dbReference type="PANTHER" id="PTHR33223:SF6">
    <property type="entry name" value="CCHC-TYPE DOMAIN-CONTAINING PROTEIN"/>
    <property type="match status" value="1"/>
</dbReference>
<feature type="compositionally biased region" description="Acidic residues" evidence="1">
    <location>
        <begin position="219"/>
        <end position="228"/>
    </location>
</feature>
<feature type="region of interest" description="Disordered" evidence="1">
    <location>
        <begin position="315"/>
        <end position="368"/>
    </location>
</feature>
<evidence type="ECO:0000259" key="2">
    <source>
        <dbReference type="Pfam" id="PF14893"/>
    </source>
</evidence>
<dbReference type="EMBL" id="JAOYFB010000036">
    <property type="protein sequence ID" value="KAK4021822.1"/>
    <property type="molecule type" value="Genomic_DNA"/>
</dbReference>
<feature type="compositionally biased region" description="Polar residues" evidence="1">
    <location>
        <begin position="341"/>
        <end position="362"/>
    </location>
</feature>
<reference evidence="3 4" key="1">
    <citation type="journal article" date="2023" name="Nucleic Acids Res.">
        <title>The hologenome of Daphnia magna reveals possible DNA methylation and microbiome-mediated evolution of the host genome.</title>
        <authorList>
            <person name="Chaturvedi A."/>
            <person name="Li X."/>
            <person name="Dhandapani V."/>
            <person name="Marshall H."/>
            <person name="Kissane S."/>
            <person name="Cuenca-Cambronero M."/>
            <person name="Asole G."/>
            <person name="Calvet F."/>
            <person name="Ruiz-Romero M."/>
            <person name="Marangio P."/>
            <person name="Guigo R."/>
            <person name="Rago D."/>
            <person name="Mirbahai L."/>
            <person name="Eastwood N."/>
            <person name="Colbourne J.K."/>
            <person name="Zhou J."/>
            <person name="Mallon E."/>
            <person name="Orsini L."/>
        </authorList>
    </citation>
    <scope>NUCLEOTIDE SEQUENCE [LARGE SCALE GENOMIC DNA]</scope>
    <source>
        <strain evidence="3">LRV0_1</strain>
    </source>
</reference>
<sequence length="651" mass="73394">MRAPSRPQKTTRQRIAHATPVAPKAKLGKPSFFNTLGKSILTTFSPKSAERRQPAVDDDCYSVDAYFENENDYLVEPKPLPGNSSFEEDHEAFLSKGKGLHSTSNPIRNLIGETSSQRQDDWAHAVSKSLPRTPVTHTRLYPELNTDVEDVELRTEEAPEQSGPGLTVRKNRNIRVKGQPPTRVSERNRNKAFQPLVPETIKPVKSTLINDIYLKLESDPESADDNDDFSSVKSHNDLEVEQDLERTRERVEADLRRKEKVETPADDQSLPPLKYSSTPISRYQNFYTDQSPQTTEKLAPTNQVGTQTISPSTRLVETQTPHPCTRQIKTQTTHPPFEKPQPSSVNFKSTPSQQTVDTNPSRPTMAHPNPYETLYKCLRETGASREDAAAGAKAALALTKIACGASEFRANQQQQTIVLLAQVPAFNGMGSTKFEDWIQHFERVVDTADFEEGRKIKLLGSKLFGSAGDCITTFQLNYPREAKSFVKVKQNLHERFHGGDNRKMYFTEFKNCIRNSGESIRDYACRLQKLYSFSYPTEVGKTIDADVLKLRETMLMDGFLGVLKPNLRERMSFKDYRNLKATEKCAAILNEGKLEKRSVEFVNAVSENANAQELRETKNDISELKSVIMQLSQKMRATSQSMPSPRAITPN</sequence>
<dbReference type="InterPro" id="IPR048270">
    <property type="entry name" value="PNMA_C"/>
</dbReference>
<dbReference type="Proteomes" id="UP001234178">
    <property type="component" value="Unassembled WGS sequence"/>
</dbReference>
<feature type="compositionally biased region" description="Basic and acidic residues" evidence="1">
    <location>
        <begin position="234"/>
        <end position="263"/>
    </location>
</feature>
<dbReference type="Pfam" id="PF14893">
    <property type="entry name" value="PNMA"/>
    <property type="match status" value="1"/>
</dbReference>
<name>A0ABR0A9M2_9CRUS</name>
<proteinExistence type="predicted"/>
<evidence type="ECO:0000256" key="1">
    <source>
        <dbReference type="SAM" id="MobiDB-lite"/>
    </source>
</evidence>
<keyword evidence="4" id="KW-1185">Reference proteome</keyword>
<gene>
    <name evidence="3" type="ORF">OUZ56_003731</name>
</gene>
<evidence type="ECO:0000313" key="4">
    <source>
        <dbReference type="Proteomes" id="UP001234178"/>
    </source>
</evidence>
<feature type="region of interest" description="Disordered" evidence="1">
    <location>
        <begin position="219"/>
        <end position="278"/>
    </location>
</feature>